<reference evidence="1 2" key="1">
    <citation type="submission" date="2016-04" db="EMBL/GenBank/DDBJ databases">
        <title>Polished mammalian reference genomes with single-molecule sequencing and chromosome conformation capture applied to the Capra hircus genome.</title>
        <authorList>
            <person name="Bickhart D.M."/>
            <person name="Koren S."/>
            <person name="Rosen B."/>
            <person name="Hastie A."/>
            <person name="Liachko I."/>
            <person name="Sullivan S.T."/>
            <person name="Burton J."/>
            <person name="Sayre B.L."/>
            <person name="Huson H.J."/>
            <person name="Lee J."/>
            <person name="Lam E."/>
            <person name="Kelley C.M."/>
            <person name="Hutchison J.L."/>
            <person name="Zhou Y."/>
            <person name="Sun J."/>
            <person name="Crisa A."/>
            <person name="Schwartz J.C."/>
            <person name="Hammond J.A."/>
            <person name="Schroeder S.G."/>
            <person name="Liu G.E."/>
            <person name="Dunham M."/>
            <person name="Shendure J."/>
            <person name="Sonstegard T.S."/>
            <person name="Phillippy A.M."/>
            <person name="Van Tassell C.P."/>
            <person name="Smith T.P."/>
        </authorList>
    </citation>
    <scope>NUCLEOTIDE SEQUENCE [LARGE SCALE GENOMIC DNA]</scope>
</reference>
<keyword evidence="2" id="KW-1185">Reference proteome</keyword>
<sequence>MLSASKDQEMELEAPCAIYEGDENPVSFHYRIAELISQVTGSSES</sequence>
<dbReference type="Proteomes" id="UP000291000">
    <property type="component" value="Chromosome 15"/>
</dbReference>
<evidence type="ECO:0000313" key="1">
    <source>
        <dbReference type="Ensembl" id="ENSCHIP00000004189.1"/>
    </source>
</evidence>
<proteinExistence type="predicted"/>
<dbReference type="AlphaFoldDB" id="A0A452DWN1"/>
<evidence type="ECO:0000313" key="2">
    <source>
        <dbReference type="Proteomes" id="UP000291000"/>
    </source>
</evidence>
<reference evidence="1" key="3">
    <citation type="submission" date="2025-09" db="UniProtKB">
        <authorList>
            <consortium name="Ensembl"/>
        </authorList>
    </citation>
    <scope>IDENTIFICATION</scope>
</reference>
<organism evidence="1 2">
    <name type="scientific">Capra hircus</name>
    <name type="common">Goat</name>
    <dbReference type="NCBI Taxonomy" id="9925"/>
    <lineage>
        <taxon>Eukaryota</taxon>
        <taxon>Metazoa</taxon>
        <taxon>Chordata</taxon>
        <taxon>Craniata</taxon>
        <taxon>Vertebrata</taxon>
        <taxon>Euteleostomi</taxon>
        <taxon>Mammalia</taxon>
        <taxon>Eutheria</taxon>
        <taxon>Laurasiatheria</taxon>
        <taxon>Artiodactyla</taxon>
        <taxon>Ruminantia</taxon>
        <taxon>Pecora</taxon>
        <taxon>Bovidae</taxon>
        <taxon>Caprinae</taxon>
        <taxon>Capra</taxon>
    </lineage>
</organism>
<accession>A0A452DWN1</accession>
<name>A0A452DWN1_CAPHI</name>
<dbReference type="GeneTree" id="ENSGT00940000168077"/>
<reference evidence="1" key="2">
    <citation type="submission" date="2025-08" db="UniProtKB">
        <authorList>
            <consortium name="Ensembl"/>
        </authorList>
    </citation>
    <scope>IDENTIFICATION</scope>
</reference>
<dbReference type="EMBL" id="LWLT01000015">
    <property type="status" value="NOT_ANNOTATED_CDS"/>
    <property type="molecule type" value="Genomic_DNA"/>
</dbReference>
<protein>
    <submittedName>
        <fullName evidence="1">Uncharacterized protein</fullName>
    </submittedName>
</protein>
<dbReference type="Ensembl" id="ENSCHIT00000011568.1">
    <property type="protein sequence ID" value="ENSCHIP00000004189.1"/>
    <property type="gene ID" value="ENSCHIG00000008399.1"/>
</dbReference>